<feature type="domain" description="GYF" evidence="3">
    <location>
        <begin position="271"/>
        <end position="323"/>
    </location>
</feature>
<feature type="region of interest" description="Disordered" evidence="2">
    <location>
        <begin position="45"/>
        <end position="71"/>
    </location>
</feature>
<gene>
    <name evidence="4" type="ORF">AK88_00198</name>
</gene>
<dbReference type="EMBL" id="KQ001646">
    <property type="protein sequence ID" value="KJP90029.1"/>
    <property type="molecule type" value="Genomic_DNA"/>
</dbReference>
<evidence type="ECO:0000313" key="5">
    <source>
        <dbReference type="Proteomes" id="UP000054561"/>
    </source>
</evidence>
<dbReference type="OMA" id="CMMSYEM"/>
<feature type="coiled-coil region" evidence="1">
    <location>
        <begin position="448"/>
        <end position="482"/>
    </location>
</feature>
<dbReference type="InterPro" id="IPR003169">
    <property type="entry name" value="GYF"/>
</dbReference>
<protein>
    <recommendedName>
        <fullName evidence="3">GYF domain-containing protein</fullName>
    </recommendedName>
</protein>
<dbReference type="SUPFAM" id="SSF55277">
    <property type="entry name" value="GYF domain"/>
    <property type="match status" value="1"/>
</dbReference>
<evidence type="ECO:0000256" key="2">
    <source>
        <dbReference type="SAM" id="MobiDB-lite"/>
    </source>
</evidence>
<dbReference type="GeneID" id="24265512"/>
<dbReference type="Pfam" id="PF02213">
    <property type="entry name" value="GYF"/>
    <property type="match status" value="1"/>
</dbReference>
<dbReference type="Proteomes" id="UP000054561">
    <property type="component" value="Unassembled WGS sequence"/>
</dbReference>
<dbReference type="AlphaFoldDB" id="A0A0D9QSF7"/>
<dbReference type="OrthoDB" id="392750at2759"/>
<reference evidence="4 5" key="1">
    <citation type="submission" date="2014-03" db="EMBL/GenBank/DDBJ databases">
        <title>The Genome Sequence of Plasmodium fragile nilgiri.</title>
        <authorList>
            <consortium name="The Broad Institute Genomics Platform"/>
            <consortium name="The Broad Institute Genome Sequencing Center for Infectious Disease"/>
            <person name="Neafsey D."/>
            <person name="Duraisingh M."/>
            <person name="Young S.K."/>
            <person name="Zeng Q."/>
            <person name="Gargeya S."/>
            <person name="Abouelleil A."/>
            <person name="Alvarado L."/>
            <person name="Chapman S.B."/>
            <person name="Gainer-Dewar J."/>
            <person name="Goldberg J."/>
            <person name="Griggs A."/>
            <person name="Gujja S."/>
            <person name="Hansen M."/>
            <person name="Howarth C."/>
            <person name="Imamovic A."/>
            <person name="Larimer J."/>
            <person name="Pearson M."/>
            <person name="Poon T.W."/>
            <person name="Priest M."/>
            <person name="Roberts A."/>
            <person name="Saif S."/>
            <person name="Shea T."/>
            <person name="Sykes S."/>
            <person name="Wortman J."/>
            <person name="Nusbaum C."/>
            <person name="Birren B."/>
        </authorList>
    </citation>
    <scope>NUCLEOTIDE SEQUENCE [LARGE SCALE GENOMIC DNA]</scope>
    <source>
        <strain evidence="5">nilgiri</strain>
    </source>
</reference>
<dbReference type="SMART" id="SM00444">
    <property type="entry name" value="GYF"/>
    <property type="match status" value="1"/>
</dbReference>
<keyword evidence="5" id="KW-1185">Reference proteome</keyword>
<proteinExistence type="predicted"/>
<feature type="region of interest" description="Disordered" evidence="2">
    <location>
        <begin position="946"/>
        <end position="967"/>
    </location>
</feature>
<dbReference type="RefSeq" id="XP_012333272.1">
    <property type="nucleotide sequence ID" value="XM_012477849.1"/>
</dbReference>
<evidence type="ECO:0000313" key="4">
    <source>
        <dbReference type="EMBL" id="KJP90029.1"/>
    </source>
</evidence>
<sequence length="1251" mass="143025">MDINLYIHSVEVELAKSDGIVKGDEQEEENVVYCLHIKVENGDTRGDSRNRVNTGSGNWSGSWENVQPSSDASGLPYGTQRGLKNEMPNGLFYETPWYMCVKKGQSEICLMSYEVNISHAFNMLEKHVSKCEAKNGGILHNEGEGLTVYVLRKDLNKDKVDYLHRSELNMKNKRLYDKNYCILFENDKLKGKIKVHLKDAIIYNHTLSEIKTGNYLKDVHVEKFLPSEFPAESSQAQVHDRIDHVAKEQSGLSQDKNIINEFNELLNARRVLYWVYIDDNGKEQGPFNSNTIFTWIINEYFEDDTLIRLHDKSKYYKLCEVIGYIEKNVLLNSGSHELLGDNLGDHIEGALLQGVNTKWEIYKGSPTETQKNFIHEEATTPNDMGDYGINKSEIYFPQGGYVEQYSEKIFQKLSDRYSNEMGEQKPTCDVRSKSEDFSTGADNTIIHNKAHNNKNVKKKNQVKMLKKEIKRIKDEMVKLKENACTSRRAICDDEKVEARHELSHQFENGRTSNVASHITSKEVTKQNSCTTQKAAEVSTNNNVTHETTYIGLPQKNDKSHTHECEQNVGRSTSQNNGQCVTTGHVKAFVNYTNDALSSEADMIEKIISDINEEFRIKENYQKQRCVEIAMSSISQAQECLLNIKKKRMTSYLNRIINLSIHDEAIYIGEDNRDMVSMERRHLKKTTLNNGPCGGLRSVAYNGSCEICPSCATPKKTILNRSALGSIDHVTHTKGYHHARGMLSNGDLESAPRKQKKVGYSLVINGGSLKSVEKAKLVNGEARSQGRICEEVSKERETTLSLNRQKNSEVVYNYYTSYDQFLKCVILIQRSVRMWLARREKRRSSGWRKNQYDVHNSEELNHWCSCRCRDLGGNHRKKETDPGEDPSRIKKETYKPDITNRMFENVHFVKNEKKEINELYVTFLEKEMGNKMEGRKSPKFSSLVQSVQGGRDDMPVRSCPNGDYLSNKKKQMNNYGEVEMRTGCDERRLLHRDDRLHEDIFESGGKSLRREDNEMVKQTYGVKSDDVLFEREQVKSCKGNAHELLCNLLSKYKSASEENGTNEKLSNVHPNEQFTHNLKKYNSFLKSIEKKDISGRRGTLLSVVNNLKFDNILGEKKKNCQLQKGLKNSSAVPRACSFLSYREPPAHNCTYSGKGHSGVDNGITKGGSDMGRSGNKRATIKFLQKGNFLCKNFPEKEGKVMDYAVGNNNVSRFLLNKVGNQNLKNNVTDNFYDGCYSHRYVGDRQRVFITKR</sequence>
<accession>A0A0D9QSF7</accession>
<dbReference type="PROSITE" id="PS50096">
    <property type="entry name" value="IQ"/>
    <property type="match status" value="1"/>
</dbReference>
<feature type="compositionally biased region" description="Polar residues" evidence="2">
    <location>
        <begin position="51"/>
        <end position="71"/>
    </location>
</feature>
<evidence type="ECO:0000256" key="1">
    <source>
        <dbReference type="SAM" id="Coils"/>
    </source>
</evidence>
<evidence type="ECO:0000259" key="3">
    <source>
        <dbReference type="PROSITE" id="PS50829"/>
    </source>
</evidence>
<dbReference type="Gene3D" id="3.30.1490.40">
    <property type="match status" value="1"/>
</dbReference>
<name>A0A0D9QSF7_PLAFR</name>
<dbReference type="VEuPathDB" id="PlasmoDB:AK88_00198"/>
<keyword evidence="1" id="KW-0175">Coiled coil</keyword>
<dbReference type="InterPro" id="IPR035445">
    <property type="entry name" value="GYF-like_dom_sf"/>
</dbReference>
<dbReference type="PROSITE" id="PS50829">
    <property type="entry name" value="GYF"/>
    <property type="match status" value="1"/>
</dbReference>
<organism evidence="4 5">
    <name type="scientific">Plasmodium fragile</name>
    <dbReference type="NCBI Taxonomy" id="5857"/>
    <lineage>
        <taxon>Eukaryota</taxon>
        <taxon>Sar</taxon>
        <taxon>Alveolata</taxon>
        <taxon>Apicomplexa</taxon>
        <taxon>Aconoidasida</taxon>
        <taxon>Haemosporida</taxon>
        <taxon>Plasmodiidae</taxon>
        <taxon>Plasmodium</taxon>
        <taxon>Plasmodium (Plasmodium)</taxon>
    </lineage>
</organism>